<dbReference type="HOGENOM" id="CLU_005966_2_0_1"/>
<evidence type="ECO:0000313" key="3">
    <source>
        <dbReference type="Proteomes" id="UP000015102"/>
    </source>
</evidence>
<dbReference type="SMART" id="SM00318">
    <property type="entry name" value="SNc"/>
    <property type="match status" value="3"/>
</dbReference>
<accession>T1GLV3</accession>
<dbReference type="GO" id="GO:0005634">
    <property type="term" value="C:nucleus"/>
    <property type="evidence" value="ECO:0007669"/>
    <property type="project" value="TreeGrafter"/>
</dbReference>
<dbReference type="GO" id="GO:0005829">
    <property type="term" value="C:cytosol"/>
    <property type="evidence" value="ECO:0007669"/>
    <property type="project" value="TreeGrafter"/>
</dbReference>
<dbReference type="OMA" id="RPTIRIN"/>
<dbReference type="GO" id="GO:0004518">
    <property type="term" value="F:nuclease activity"/>
    <property type="evidence" value="ECO:0007669"/>
    <property type="project" value="TreeGrafter"/>
</dbReference>
<organism evidence="2 3">
    <name type="scientific">Megaselia scalaris</name>
    <name type="common">Humpbacked fly</name>
    <name type="synonym">Phora scalaris</name>
    <dbReference type="NCBI Taxonomy" id="36166"/>
    <lineage>
        <taxon>Eukaryota</taxon>
        <taxon>Metazoa</taxon>
        <taxon>Ecdysozoa</taxon>
        <taxon>Arthropoda</taxon>
        <taxon>Hexapoda</taxon>
        <taxon>Insecta</taxon>
        <taxon>Pterygota</taxon>
        <taxon>Neoptera</taxon>
        <taxon>Endopterygota</taxon>
        <taxon>Diptera</taxon>
        <taxon>Brachycera</taxon>
        <taxon>Muscomorpha</taxon>
        <taxon>Platypezoidea</taxon>
        <taxon>Phoridae</taxon>
        <taxon>Megaseliini</taxon>
        <taxon>Megaselia</taxon>
    </lineage>
</organism>
<reference evidence="2" key="2">
    <citation type="submission" date="2015-06" db="UniProtKB">
        <authorList>
            <consortium name="EnsemblMetazoa"/>
        </authorList>
    </citation>
    <scope>IDENTIFICATION</scope>
</reference>
<dbReference type="EMBL" id="CAQQ02108066">
    <property type="status" value="NOT_ANNOTATED_CDS"/>
    <property type="molecule type" value="Genomic_DNA"/>
</dbReference>
<dbReference type="GO" id="GO:0006402">
    <property type="term" value="P:mRNA catabolic process"/>
    <property type="evidence" value="ECO:0007669"/>
    <property type="project" value="TreeGrafter"/>
</dbReference>
<dbReference type="Pfam" id="PF00565">
    <property type="entry name" value="SNase"/>
    <property type="match status" value="4"/>
</dbReference>
<dbReference type="STRING" id="36166.T1GLV3"/>
<dbReference type="SUPFAM" id="SSF50199">
    <property type="entry name" value="Staphylococcal nuclease"/>
    <property type="match status" value="4"/>
</dbReference>
<name>T1GLV3_MEGSC</name>
<feature type="domain" description="TNase-like" evidence="1">
    <location>
        <begin position="10"/>
        <end position="113"/>
    </location>
</feature>
<dbReference type="Proteomes" id="UP000015102">
    <property type="component" value="Unassembled WGS sequence"/>
</dbReference>
<dbReference type="PANTHER" id="PTHR12302:SF2">
    <property type="entry name" value="STAPHYLOCOCCAL NUCLEASE DOMAIN-CONTAINING PROTEIN 1"/>
    <property type="match status" value="1"/>
</dbReference>
<dbReference type="InterPro" id="IPR035437">
    <property type="entry name" value="SNase_OB-fold_sf"/>
</dbReference>
<dbReference type="EMBL" id="CAQQ02108067">
    <property type="status" value="NOT_ANNOTATED_CDS"/>
    <property type="molecule type" value="Genomic_DNA"/>
</dbReference>
<reference evidence="3" key="1">
    <citation type="submission" date="2013-02" db="EMBL/GenBank/DDBJ databases">
        <authorList>
            <person name="Hughes D."/>
        </authorList>
    </citation>
    <scope>NUCLEOTIDE SEQUENCE</scope>
    <source>
        <strain>Durham</strain>
        <strain evidence="3">NC isolate 2 -- Noor lab</strain>
    </source>
</reference>
<keyword evidence="3" id="KW-1185">Reference proteome</keyword>
<evidence type="ECO:0000313" key="2">
    <source>
        <dbReference type="EnsemblMetazoa" id="MESCA004517-PA"/>
    </source>
</evidence>
<proteinExistence type="predicted"/>
<dbReference type="CDD" id="cd00175">
    <property type="entry name" value="SNc"/>
    <property type="match status" value="1"/>
</dbReference>
<dbReference type="FunFam" id="2.40.50.90:FF:000001">
    <property type="entry name" value="Staphylococcal nuclease domain-containing protein"/>
    <property type="match status" value="1"/>
</dbReference>
<evidence type="ECO:0000259" key="1">
    <source>
        <dbReference type="PROSITE" id="PS50830"/>
    </source>
</evidence>
<protein>
    <recommendedName>
        <fullName evidence="1">TNase-like domain-containing protein</fullName>
    </recommendedName>
</protein>
<dbReference type="Gene3D" id="2.40.50.90">
    <property type="match status" value="5"/>
</dbReference>
<dbReference type="PROSITE" id="PS50830">
    <property type="entry name" value="TNASE_3"/>
    <property type="match status" value="2"/>
</dbReference>
<dbReference type="InterPro" id="IPR016071">
    <property type="entry name" value="Staphylococal_nuclease_OB-fold"/>
</dbReference>
<feature type="domain" description="TNase-like" evidence="1">
    <location>
        <begin position="269"/>
        <end position="424"/>
    </location>
</feature>
<dbReference type="AlphaFoldDB" id="T1GLV3"/>
<dbReference type="EnsemblMetazoa" id="MESCA004517-RA">
    <property type="protein sequence ID" value="MESCA004517-PA"/>
    <property type="gene ID" value="MESCA004517"/>
</dbReference>
<dbReference type="GO" id="GO:0003723">
    <property type="term" value="F:RNA binding"/>
    <property type="evidence" value="ECO:0007669"/>
    <property type="project" value="TreeGrafter"/>
</dbReference>
<sequence length="618" mass="70076">MSRPSPQDFDIISPQLHEETKDDPFAWEAREALRKRLIGEEVVFTFEKPANSNREYGVVYLGKDINTGENIVEYMVSEGYLNVRKESRSSPELTRLVELEEAAKSAGKGKWNPNTQSSDHVRQIKWTQENPAQVVEHYGGKPVKAIVEHVRDGSTIRAFLVPDFYHITLMISGIRCPGVKLDADGKPDLTVKVGICQQRQFVGTILYPKGNIAEALLREGFAKCVDWSMAFMKSGADKLRAAERQAKEKRLRLWKDYQSNAQQFSGKEKDFTGTVVEVFNGDAINVKTPNGAIKKVFLSSIRPPREAGRVADEDGKLPPRPKNFRPLYDIPWMFEAREFLRKKLINKKVNCNLDYITEARDNFPEKYCYTVTIGGQNIAEAMVQKGLATLVKYRQDDDKRSSKYDDLLTAEAQAIKGQKGLHSKKDRPTIRINDLTVDHSRIKHQYLPSWTRALRSEAVVEFVASGSRVRLYMPKESCLAVPFSRVAALPPSVSSPKPFAVEYVLAFCQLPPDSDDKDEALRALADDVLNRKVLMNIESHRRNTNNLPEATLHNAETKADIGKSLIQEGLLIVEKRSERRLKEIIGEYKEAEASARKEHYGIWQYGDVTQDDAPEFSR</sequence>
<dbReference type="PANTHER" id="PTHR12302">
    <property type="entry name" value="EBNA2 BINDING PROTEIN P100"/>
    <property type="match status" value="1"/>
</dbReference>